<evidence type="ECO:0000313" key="2">
    <source>
        <dbReference type="Proteomes" id="UP000791080"/>
    </source>
</evidence>
<reference evidence="1 2" key="1">
    <citation type="submission" date="2022-06" db="EMBL/GenBank/DDBJ databases">
        <title>Genomic Encyclopedia of Type Strains, Phase I: the one thousand microbial genomes (KMG-I) project.</title>
        <authorList>
            <person name="Kyrpides N."/>
        </authorList>
    </citation>
    <scope>NUCLEOTIDE SEQUENCE [LARGE SCALE GENOMIC DNA]</scope>
    <source>
        <strain evidence="1 2">DSM 43889</strain>
    </source>
</reference>
<dbReference type="Proteomes" id="UP000791080">
    <property type="component" value="Unassembled WGS sequence"/>
</dbReference>
<name>A0ABT1JDF2_ACTCY</name>
<gene>
    <name evidence="1" type="ORF">G443_000509</name>
</gene>
<keyword evidence="2" id="KW-1185">Reference proteome</keyword>
<protein>
    <submittedName>
        <fullName evidence="1">Uncharacterized protein</fullName>
    </submittedName>
</protein>
<evidence type="ECO:0000313" key="1">
    <source>
        <dbReference type="EMBL" id="MCP2330239.1"/>
    </source>
</evidence>
<sequence length="41" mass="4646">MVRSRALARTLFGEINSDEVPLRLNEFTLLGSVWAGAGWRR</sequence>
<accession>A0ABT1JDF2</accession>
<dbReference type="EMBL" id="AUBJ02000001">
    <property type="protein sequence ID" value="MCP2330239.1"/>
    <property type="molecule type" value="Genomic_DNA"/>
</dbReference>
<proteinExistence type="predicted"/>
<comment type="caution">
    <text evidence="1">The sequence shown here is derived from an EMBL/GenBank/DDBJ whole genome shotgun (WGS) entry which is preliminary data.</text>
</comment>
<organism evidence="1 2">
    <name type="scientific">Actinoalloteichus caeruleus DSM 43889</name>
    <dbReference type="NCBI Taxonomy" id="1120930"/>
    <lineage>
        <taxon>Bacteria</taxon>
        <taxon>Bacillati</taxon>
        <taxon>Actinomycetota</taxon>
        <taxon>Actinomycetes</taxon>
        <taxon>Pseudonocardiales</taxon>
        <taxon>Pseudonocardiaceae</taxon>
        <taxon>Actinoalloteichus</taxon>
        <taxon>Actinoalloteichus cyanogriseus</taxon>
    </lineage>
</organism>